<comment type="subcellular location">
    <subcellularLocation>
        <location evidence="1">Cytoplasm</location>
    </subcellularLocation>
</comment>
<evidence type="ECO:0000256" key="4">
    <source>
        <dbReference type="ARBA" id="ARBA00023186"/>
    </source>
</evidence>
<dbReference type="InterPro" id="IPR025734">
    <property type="entry name" value="EspG"/>
</dbReference>
<keyword evidence="4" id="KW-0143">Chaperone</keyword>
<organism evidence="5 6">
    <name type="scientific">Actinosynnema pretiosum</name>
    <dbReference type="NCBI Taxonomy" id="42197"/>
    <lineage>
        <taxon>Bacteria</taxon>
        <taxon>Bacillati</taxon>
        <taxon>Actinomycetota</taxon>
        <taxon>Actinomycetes</taxon>
        <taxon>Pseudonocardiales</taxon>
        <taxon>Pseudonocardiaceae</taxon>
        <taxon>Actinosynnema</taxon>
    </lineage>
</organism>
<accession>A0A290ZFA1</accession>
<evidence type="ECO:0000256" key="1">
    <source>
        <dbReference type="ARBA" id="ARBA00004496"/>
    </source>
</evidence>
<proteinExistence type="inferred from homology"/>
<dbReference type="Pfam" id="PF14011">
    <property type="entry name" value="ESX-1_EspG"/>
    <property type="match status" value="1"/>
</dbReference>
<evidence type="ECO:0000256" key="2">
    <source>
        <dbReference type="ARBA" id="ARBA00006411"/>
    </source>
</evidence>
<dbReference type="Proteomes" id="UP000218505">
    <property type="component" value="Chromosome"/>
</dbReference>
<evidence type="ECO:0000313" key="5">
    <source>
        <dbReference type="EMBL" id="ATE57696.1"/>
    </source>
</evidence>
<name>A0A290ZFA1_9PSEU</name>
<dbReference type="RefSeq" id="WP_096497347.1">
    <property type="nucleotide sequence ID" value="NZ_CP023445.1"/>
</dbReference>
<evidence type="ECO:0000313" key="6">
    <source>
        <dbReference type="Proteomes" id="UP000218505"/>
    </source>
</evidence>
<comment type="similarity">
    <text evidence="2">Belongs to the EspG family.</text>
</comment>
<protein>
    <submittedName>
        <fullName evidence="5">ESX secretion-associated protein EspG</fullName>
    </submittedName>
</protein>
<keyword evidence="3" id="KW-0963">Cytoplasm</keyword>
<dbReference type="AlphaFoldDB" id="A0A290ZFA1"/>
<evidence type="ECO:0000256" key="3">
    <source>
        <dbReference type="ARBA" id="ARBA00022490"/>
    </source>
</evidence>
<sequence>MDYFGGAGEPEPITLSAEEFDVLWERFDAGPMPLVIKVPSPGKTYSERAQLEDRVWRSIGARGLGGPRGLHPELDFLLRTLIRPEREVDARLWLGRSVRVLAAANGDHGSLATLVDGHLTFRRTAGTGLPAAVVAALPKHPAGVGHSVTLPSADLEAAVEGSDNTTKGIESALRAKGLREADATALAKMLTNPVGTGNFGAAARDRYGKRCRPDRVVGFFDNEEGRFLQQRRTSQGAEAWSTFTPTDNRRLAHQVDELLTEAMLAAGQEVRR</sequence>
<dbReference type="EMBL" id="CP023445">
    <property type="protein sequence ID" value="ATE57696.1"/>
    <property type="molecule type" value="Genomic_DNA"/>
</dbReference>
<gene>
    <name evidence="5" type="ORF">CNX65_33940</name>
</gene>
<reference evidence="5" key="1">
    <citation type="submission" date="2017-09" db="EMBL/GenBank/DDBJ databases">
        <title>Complete Genome Sequence of ansamitocin-producing Bacterium Actinosynnema pretiosum X47.</title>
        <authorList>
            <person name="Cao G."/>
            <person name="Zong G."/>
            <person name="Zhong C."/>
            <person name="Fu J."/>
        </authorList>
    </citation>
    <scope>NUCLEOTIDE SEQUENCE [LARGE SCALE GENOMIC DNA]</scope>
    <source>
        <strain evidence="5">X47</strain>
    </source>
</reference>
<keyword evidence="6" id="KW-1185">Reference proteome</keyword>
<dbReference type="KEGG" id="apre:CNX65_33940"/>